<dbReference type="GO" id="GO:0009307">
    <property type="term" value="P:DNA restriction-modification system"/>
    <property type="evidence" value="ECO:0007669"/>
    <property type="project" value="InterPro"/>
</dbReference>
<keyword evidence="2" id="KW-0255">Endonuclease</keyword>
<dbReference type="AlphaFoldDB" id="A0A1H5RCC1"/>
<dbReference type="InterPro" id="IPR007560">
    <property type="entry name" value="Restrct_endonuc_IV_Mrr"/>
</dbReference>
<name>A0A1H5RCC1_9PSEU</name>
<gene>
    <name evidence="2" type="ORF">SAMN05421837_109176</name>
</gene>
<evidence type="ECO:0000259" key="1">
    <source>
        <dbReference type="Pfam" id="PF04471"/>
    </source>
</evidence>
<dbReference type="GO" id="GO:0003677">
    <property type="term" value="F:DNA binding"/>
    <property type="evidence" value="ECO:0007669"/>
    <property type="project" value="InterPro"/>
</dbReference>
<keyword evidence="3" id="KW-1185">Reference proteome</keyword>
<dbReference type="Pfam" id="PF04471">
    <property type="entry name" value="Mrr_cat"/>
    <property type="match status" value="1"/>
</dbReference>
<evidence type="ECO:0000313" key="3">
    <source>
        <dbReference type="Proteomes" id="UP000198878"/>
    </source>
</evidence>
<feature type="domain" description="Restriction endonuclease type IV Mrr" evidence="1">
    <location>
        <begin position="430"/>
        <end position="540"/>
    </location>
</feature>
<dbReference type="Gene3D" id="3.40.91.30">
    <property type="match status" value="1"/>
</dbReference>
<keyword evidence="2" id="KW-0378">Hydrolase</keyword>
<sequence length="671" mass="72135">MVSRALSGGFGTPWGPRKGSFPFLRGGHENYLAVLRTALEAMATPVAKETLIPWGGTDSLISALEAVKQLAPAGLVLRNSDGTVEVAAEARRWLETDDVAVLVEIFHRNLRFVGELLVEVDGGGLTTAEIAEVARLHYQLDWATLDQVNRRTYWLRATGVVELLFTGKVVLTERGREVLARLVVVGRDEFGLIDDEPDSGALDQLSPVVVALLEDAARRGLAGRVAAGMSYVPKGGQYNTVESLAAQVDAATPAIERGEFVEFCSREFTAKPSSSTSALDTVRNTGLLTQIGRDTFAATEAARAWRTSNTVLDLVGIVHANIRCVGELLPLLEENRTIGELAEMARVRFGGLVLKTPVLRNRLQLLREAGLVMQPSFSSYRATSKGRVFACTLPLEVENSANEEKASENTVGTVDSVVQDLIDAAADTAHSDNFERALTVAFQSIGLDAEHLGGAGRTDIVITVRRSPTELVRIIVDAKATKNQAIHEGAVDFSTLVEHRGQHQADHAALVAVGFDSGRVKSRAAATGIALITVDELVSVIERCRVEPLAPVELVNLFIPAMKEKLWSDADRRAEVMAAVIVAVEDESEYVAETGGSFSTRDIHRSLRRSVDPSPDMTEVQEALNLLASPLIQGIKADGRNGYLPGFPAESVAARLRFLSAAVNGATGPAQ</sequence>
<reference evidence="3" key="1">
    <citation type="submission" date="2016-10" db="EMBL/GenBank/DDBJ databases">
        <authorList>
            <person name="Varghese N."/>
            <person name="Submissions S."/>
        </authorList>
    </citation>
    <scope>NUCLEOTIDE SEQUENCE [LARGE SCALE GENOMIC DNA]</scope>
    <source>
        <strain evidence="3">DSM 44654</strain>
    </source>
</reference>
<dbReference type="Proteomes" id="UP000198878">
    <property type="component" value="Unassembled WGS sequence"/>
</dbReference>
<protein>
    <submittedName>
        <fullName evidence="2">Restriction endonuclease</fullName>
    </submittedName>
</protein>
<proteinExistence type="predicted"/>
<accession>A0A1H5RCC1</accession>
<dbReference type="STRING" id="218821.SAMN05421837_109176"/>
<organism evidence="2 3">
    <name type="scientific">Amycolatopsis pretoriensis</name>
    <dbReference type="NCBI Taxonomy" id="218821"/>
    <lineage>
        <taxon>Bacteria</taxon>
        <taxon>Bacillati</taxon>
        <taxon>Actinomycetota</taxon>
        <taxon>Actinomycetes</taxon>
        <taxon>Pseudonocardiales</taxon>
        <taxon>Pseudonocardiaceae</taxon>
        <taxon>Amycolatopsis</taxon>
    </lineage>
</organism>
<evidence type="ECO:0000313" key="2">
    <source>
        <dbReference type="EMBL" id="SEF36019.1"/>
    </source>
</evidence>
<dbReference type="EMBL" id="FNUJ01000009">
    <property type="protein sequence ID" value="SEF36019.1"/>
    <property type="molecule type" value="Genomic_DNA"/>
</dbReference>
<keyword evidence="2" id="KW-0540">Nuclease</keyword>
<dbReference type="GO" id="GO:0004519">
    <property type="term" value="F:endonuclease activity"/>
    <property type="evidence" value="ECO:0007669"/>
    <property type="project" value="UniProtKB-KW"/>
</dbReference>